<dbReference type="InterPro" id="IPR036390">
    <property type="entry name" value="WH_DNA-bd_sf"/>
</dbReference>
<accession>A0ABU6K028</accession>
<dbReference type="InterPro" id="IPR058163">
    <property type="entry name" value="LysR-type_TF_proteobact-type"/>
</dbReference>
<evidence type="ECO:0000259" key="5">
    <source>
        <dbReference type="PROSITE" id="PS50931"/>
    </source>
</evidence>
<evidence type="ECO:0000256" key="4">
    <source>
        <dbReference type="ARBA" id="ARBA00023163"/>
    </source>
</evidence>
<dbReference type="Pfam" id="PF00126">
    <property type="entry name" value="HTH_1"/>
    <property type="match status" value="1"/>
</dbReference>
<dbReference type="PANTHER" id="PTHR30537">
    <property type="entry name" value="HTH-TYPE TRANSCRIPTIONAL REGULATOR"/>
    <property type="match status" value="1"/>
</dbReference>
<dbReference type="PRINTS" id="PR00039">
    <property type="entry name" value="HTHLYSR"/>
</dbReference>
<dbReference type="PANTHER" id="PTHR30537:SF5">
    <property type="entry name" value="HTH-TYPE TRANSCRIPTIONAL ACTIVATOR TTDR-RELATED"/>
    <property type="match status" value="1"/>
</dbReference>
<evidence type="ECO:0000313" key="7">
    <source>
        <dbReference type="Proteomes" id="UP001331561"/>
    </source>
</evidence>
<reference evidence="6 7" key="1">
    <citation type="submission" date="2024-01" db="EMBL/GenBank/DDBJ databases">
        <title>Uliginosibacterium soil sp. nov.</title>
        <authorList>
            <person name="Lv Y."/>
        </authorList>
    </citation>
    <scope>NUCLEOTIDE SEQUENCE [LARGE SCALE GENOMIC DNA]</scope>
    <source>
        <strain evidence="6 7">H3</strain>
    </source>
</reference>
<dbReference type="RefSeq" id="WP_327598243.1">
    <property type="nucleotide sequence ID" value="NZ_JAYXHS010000001.1"/>
</dbReference>
<protein>
    <submittedName>
        <fullName evidence="6">LysR family transcriptional regulator</fullName>
    </submittedName>
</protein>
<comment type="caution">
    <text evidence="6">The sequence shown here is derived from an EMBL/GenBank/DDBJ whole genome shotgun (WGS) entry which is preliminary data.</text>
</comment>
<dbReference type="SUPFAM" id="SSF53850">
    <property type="entry name" value="Periplasmic binding protein-like II"/>
    <property type="match status" value="1"/>
</dbReference>
<dbReference type="PROSITE" id="PS50931">
    <property type="entry name" value="HTH_LYSR"/>
    <property type="match status" value="1"/>
</dbReference>
<evidence type="ECO:0000256" key="1">
    <source>
        <dbReference type="ARBA" id="ARBA00009437"/>
    </source>
</evidence>
<comment type="similarity">
    <text evidence="1">Belongs to the LysR transcriptional regulatory family.</text>
</comment>
<dbReference type="Gene3D" id="3.40.190.290">
    <property type="match status" value="1"/>
</dbReference>
<dbReference type="Gene3D" id="1.10.10.10">
    <property type="entry name" value="Winged helix-like DNA-binding domain superfamily/Winged helix DNA-binding domain"/>
    <property type="match status" value="1"/>
</dbReference>
<keyword evidence="7" id="KW-1185">Reference proteome</keyword>
<keyword evidence="4" id="KW-0804">Transcription</keyword>
<keyword evidence="3" id="KW-0238">DNA-binding</keyword>
<feature type="domain" description="HTH lysR-type" evidence="5">
    <location>
        <begin position="1"/>
        <end position="60"/>
    </location>
</feature>
<dbReference type="SUPFAM" id="SSF46785">
    <property type="entry name" value="Winged helix' DNA-binding domain"/>
    <property type="match status" value="1"/>
</dbReference>
<organism evidence="6 7">
    <name type="scientific">Uliginosibacterium silvisoli</name>
    <dbReference type="NCBI Taxonomy" id="3114758"/>
    <lineage>
        <taxon>Bacteria</taxon>
        <taxon>Pseudomonadati</taxon>
        <taxon>Pseudomonadota</taxon>
        <taxon>Betaproteobacteria</taxon>
        <taxon>Rhodocyclales</taxon>
        <taxon>Zoogloeaceae</taxon>
        <taxon>Uliginosibacterium</taxon>
    </lineage>
</organism>
<dbReference type="InterPro" id="IPR005119">
    <property type="entry name" value="LysR_subst-bd"/>
</dbReference>
<dbReference type="InterPro" id="IPR036388">
    <property type="entry name" value="WH-like_DNA-bd_sf"/>
</dbReference>
<dbReference type="InterPro" id="IPR000847">
    <property type="entry name" value="LysR_HTH_N"/>
</dbReference>
<dbReference type="Proteomes" id="UP001331561">
    <property type="component" value="Unassembled WGS sequence"/>
</dbReference>
<gene>
    <name evidence="6" type="ORF">VVD49_06090</name>
</gene>
<proteinExistence type="inferred from homology"/>
<evidence type="ECO:0000256" key="3">
    <source>
        <dbReference type="ARBA" id="ARBA00023125"/>
    </source>
</evidence>
<keyword evidence="2" id="KW-0805">Transcription regulation</keyword>
<sequence length="317" mass="34759">MSERLNGIEAFVTAVEAGNFALAAERLRLTRSAVAKSVARLETRLGTRLFHRTTRTQRLTEDGQAYYERCRRALDELDAADATIDAGRQTPAGRLRLTLPTLVGNVLIAPLLLELGGLHPQLTFEISATDRRVDLIEEGWDLAVRSGTLADSTVLAARPLGHQWIGAFASPAYLDQHGRPESIDMLCAQMAAHRFISYAGDGGTHGWRFHDANRQVRDVDMPETFSSNNIELNMQAAIAGLGIARLPEWLAASALARGELVRVFDEAMPYGFPLHALWPKARAMPFRLRVLIDELAARIPPLLAPPQLAADAAARSN</sequence>
<dbReference type="EMBL" id="JAYXHS010000001">
    <property type="protein sequence ID" value="MEC5385284.1"/>
    <property type="molecule type" value="Genomic_DNA"/>
</dbReference>
<dbReference type="Pfam" id="PF03466">
    <property type="entry name" value="LysR_substrate"/>
    <property type="match status" value="1"/>
</dbReference>
<evidence type="ECO:0000313" key="6">
    <source>
        <dbReference type="EMBL" id="MEC5385284.1"/>
    </source>
</evidence>
<name>A0ABU6K028_9RHOO</name>
<evidence type="ECO:0000256" key="2">
    <source>
        <dbReference type="ARBA" id="ARBA00023015"/>
    </source>
</evidence>